<dbReference type="InterPro" id="IPR034032">
    <property type="entry name" value="Zn_MMP-like_bac"/>
</dbReference>
<dbReference type="PANTHER" id="PTHR38478:SF1">
    <property type="entry name" value="ZINC DEPENDENT METALLOPROTEASE DOMAIN LIPOPROTEIN"/>
    <property type="match status" value="1"/>
</dbReference>
<feature type="chain" id="PRO_5009209640" evidence="1">
    <location>
        <begin position="19"/>
        <end position="793"/>
    </location>
</feature>
<comment type="caution">
    <text evidence="4">The sequence shown here is derived from an EMBL/GenBank/DDBJ whole genome shotgun (WGS) entry which is preliminary data.</text>
</comment>
<keyword evidence="5" id="KW-1185">Reference proteome</keyword>
<evidence type="ECO:0000313" key="4">
    <source>
        <dbReference type="EMBL" id="OFC70877.1"/>
    </source>
</evidence>
<name>A0A1E7ZBJ0_9ALTE</name>
<evidence type="ECO:0000259" key="2">
    <source>
        <dbReference type="Pfam" id="PF16313"/>
    </source>
</evidence>
<feature type="signal peptide" evidence="1">
    <location>
        <begin position="1"/>
        <end position="18"/>
    </location>
</feature>
<reference evidence="4 5" key="1">
    <citation type="submission" date="2016-08" db="EMBL/GenBank/DDBJ databases">
        <authorList>
            <person name="Seilhamer J.J."/>
        </authorList>
    </citation>
    <scope>NUCLEOTIDE SEQUENCE [LARGE SCALE GENOMIC DNA]</scope>
    <source>
        <strain evidence="4 5">KCTC 42603</strain>
    </source>
</reference>
<evidence type="ECO:0000313" key="5">
    <source>
        <dbReference type="Proteomes" id="UP000175691"/>
    </source>
</evidence>
<dbReference type="CDD" id="cd04276">
    <property type="entry name" value="ZnMc_MMP_like_2"/>
    <property type="match status" value="1"/>
</dbReference>
<dbReference type="EMBL" id="MDHN01000021">
    <property type="protein sequence ID" value="OFC70877.1"/>
    <property type="molecule type" value="Genomic_DNA"/>
</dbReference>
<accession>A0A1E7ZBJ0</accession>
<dbReference type="STRING" id="1656094.BFC18_10525"/>
<dbReference type="InterPro" id="IPR033413">
    <property type="entry name" value="DUF5117"/>
</dbReference>
<keyword evidence="1" id="KW-0732">Signal</keyword>
<dbReference type="Gene3D" id="3.40.390.10">
    <property type="entry name" value="Collagenase (Catalytic Domain)"/>
    <property type="match status" value="1"/>
</dbReference>
<protein>
    <submittedName>
        <fullName evidence="4">Peptidase</fullName>
    </submittedName>
</protein>
<feature type="domain" description="DUF5117" evidence="3">
    <location>
        <begin position="79"/>
        <end position="271"/>
    </location>
</feature>
<dbReference type="GO" id="GO:0008237">
    <property type="term" value="F:metallopeptidase activity"/>
    <property type="evidence" value="ECO:0007669"/>
    <property type="project" value="InterPro"/>
</dbReference>
<feature type="domain" description="EcxA zinc-binding" evidence="2">
    <location>
        <begin position="396"/>
        <end position="707"/>
    </location>
</feature>
<dbReference type="Pfam" id="PF17148">
    <property type="entry name" value="DUF5117"/>
    <property type="match status" value="1"/>
</dbReference>
<proteinExistence type="predicted"/>
<sequence>MRKSLTFLLLMVSTPLWAALPSVTEFTKDMIRKDGYLPFYYDASSDKIYLHVNKLDEQMLLQTSLPQGVGSNDIGLDRGQLGEAHLVAFERHGNKLLMKELNTRYRSVSENAAELASIDEAFADSVLAGFTAVAASSNGVLVDYTQYLLSDVHGVAKRLSRAKQGSYNVDAARSAVFMPRSKAFPKNTELEAIVTFAGSNPGDYVSQVTPSAESLTVHLHHSFVELPEEGYSPRAYNPYSGFWKQGYFDYATDITEPTEVKYISRHRLHKKDVDADVSEAVEPIVYYLDPGIPEPVMSALREGTSWWNQAFEAIGYKDAFQVKVLPEGADPMDLRYNMIHWVHRATRGWSYGYSVRDPRTGEILKGNVTLGSLRVRQDFLIALGLTSPFDGEQTTEAQKEMALARIRQLAAHEVGHTLGIAHNFAASENGRESVMDYPHPMLSVKNDKIVLDNAYATGMGKWDLHTIAYGYQDYATAEAEQAGLAALLSQSRAQGLAFKTDWDTRSSSHPSSNGHMWDNGSDPLKAFDEMVKIRKLALANMGLNTIADNASLSSIEDALVPVYLSHRYQLESVAKQIGGLNYEYERKGDYDKPKGVTFVAAERQKQALKQLLEATSPAFLELPTELLSLIPPTAFGDDITREQFNSRMGLAFDPVSAAEAAANYSLTLLLAPERLNRLSWQASQSRGIPSVEQIVERIFKLHWYDNKQADYGLNARLRLVALNAVMKTAMSDDLAPEVKLVIDDAVLKFADWLDDDSKFAGSEVLHDQLGVYFDTGKWPGAFDVKPLPPGSPI</sequence>
<dbReference type="SUPFAM" id="SSF55486">
    <property type="entry name" value="Metalloproteases ('zincins'), catalytic domain"/>
    <property type="match status" value="1"/>
</dbReference>
<dbReference type="InterPro" id="IPR032534">
    <property type="entry name" value="EcxA_zinc-bd"/>
</dbReference>
<evidence type="ECO:0000256" key="1">
    <source>
        <dbReference type="SAM" id="SignalP"/>
    </source>
</evidence>
<dbReference type="PANTHER" id="PTHR38478">
    <property type="entry name" value="PEPTIDASE M1A AND M12B"/>
    <property type="match status" value="1"/>
</dbReference>
<dbReference type="InterPro" id="IPR024079">
    <property type="entry name" value="MetalloPept_cat_dom_sf"/>
</dbReference>
<evidence type="ECO:0000259" key="3">
    <source>
        <dbReference type="Pfam" id="PF17148"/>
    </source>
</evidence>
<dbReference type="AlphaFoldDB" id="A0A1E7ZBJ0"/>
<gene>
    <name evidence="4" type="ORF">BFC18_10525</name>
</gene>
<organism evidence="4 5">
    <name type="scientific">Alteromonas confluentis</name>
    <dbReference type="NCBI Taxonomy" id="1656094"/>
    <lineage>
        <taxon>Bacteria</taxon>
        <taxon>Pseudomonadati</taxon>
        <taxon>Pseudomonadota</taxon>
        <taxon>Gammaproteobacteria</taxon>
        <taxon>Alteromonadales</taxon>
        <taxon>Alteromonadaceae</taxon>
        <taxon>Alteromonas/Salinimonas group</taxon>
        <taxon>Alteromonas</taxon>
    </lineage>
</organism>
<dbReference type="Pfam" id="PF16313">
    <property type="entry name" value="DUF4953"/>
    <property type="match status" value="1"/>
</dbReference>
<dbReference type="Proteomes" id="UP000175691">
    <property type="component" value="Unassembled WGS sequence"/>
</dbReference>